<dbReference type="HOGENOM" id="CLU_1938527_0_0_1"/>
<dbReference type="RefSeq" id="XP_001882293.1">
    <property type="nucleotide sequence ID" value="XM_001882258.1"/>
</dbReference>
<dbReference type="InParanoid" id="B0DEE7"/>
<dbReference type="KEGG" id="lbc:LACBIDRAFT_299282"/>
<proteinExistence type="predicted"/>
<dbReference type="GeneID" id="6078020"/>
<dbReference type="Proteomes" id="UP000001194">
    <property type="component" value="Unassembled WGS sequence"/>
</dbReference>
<accession>B0DEE7</accession>
<reference evidence="1 2" key="1">
    <citation type="journal article" date="2008" name="Nature">
        <title>The genome of Laccaria bicolor provides insights into mycorrhizal symbiosis.</title>
        <authorList>
            <person name="Martin F."/>
            <person name="Aerts A."/>
            <person name="Ahren D."/>
            <person name="Brun A."/>
            <person name="Danchin E.G.J."/>
            <person name="Duchaussoy F."/>
            <person name="Gibon J."/>
            <person name="Kohler A."/>
            <person name="Lindquist E."/>
            <person name="Pereda V."/>
            <person name="Salamov A."/>
            <person name="Shapiro H.J."/>
            <person name="Wuyts J."/>
            <person name="Blaudez D."/>
            <person name="Buee M."/>
            <person name="Brokstein P."/>
            <person name="Canbaeck B."/>
            <person name="Cohen D."/>
            <person name="Courty P.E."/>
            <person name="Coutinho P.M."/>
            <person name="Delaruelle C."/>
            <person name="Detter J.C."/>
            <person name="Deveau A."/>
            <person name="DiFazio S."/>
            <person name="Duplessis S."/>
            <person name="Fraissinet-Tachet L."/>
            <person name="Lucic E."/>
            <person name="Frey-Klett P."/>
            <person name="Fourrey C."/>
            <person name="Feussner I."/>
            <person name="Gay G."/>
            <person name="Grimwood J."/>
            <person name="Hoegger P.J."/>
            <person name="Jain P."/>
            <person name="Kilaru S."/>
            <person name="Labbe J."/>
            <person name="Lin Y.C."/>
            <person name="Legue V."/>
            <person name="Le Tacon F."/>
            <person name="Marmeisse R."/>
            <person name="Melayah D."/>
            <person name="Montanini B."/>
            <person name="Muratet M."/>
            <person name="Nehls U."/>
            <person name="Niculita-Hirzel H."/>
            <person name="Oudot-Le Secq M.P."/>
            <person name="Peter M."/>
            <person name="Quesneville H."/>
            <person name="Rajashekar B."/>
            <person name="Reich M."/>
            <person name="Rouhier N."/>
            <person name="Schmutz J."/>
            <person name="Yin T."/>
            <person name="Chalot M."/>
            <person name="Henrissat B."/>
            <person name="Kuees U."/>
            <person name="Lucas S."/>
            <person name="Van de Peer Y."/>
            <person name="Podila G.K."/>
            <person name="Polle A."/>
            <person name="Pukkila P.J."/>
            <person name="Richardson P.M."/>
            <person name="Rouze P."/>
            <person name="Sanders I.R."/>
            <person name="Stajich J.E."/>
            <person name="Tunlid A."/>
            <person name="Tuskan G."/>
            <person name="Grigoriev I.V."/>
        </authorList>
    </citation>
    <scope>NUCLEOTIDE SEQUENCE [LARGE SCALE GENOMIC DNA]</scope>
    <source>
        <strain evidence="2">S238N-H82 / ATCC MYA-4686</strain>
    </source>
</reference>
<name>B0DEE7_LACBS</name>
<evidence type="ECO:0000313" key="2">
    <source>
        <dbReference type="Proteomes" id="UP000001194"/>
    </source>
</evidence>
<dbReference type="AlphaFoldDB" id="B0DEE7"/>
<organism evidence="2">
    <name type="scientific">Laccaria bicolor (strain S238N-H82 / ATCC MYA-4686)</name>
    <name type="common">Bicoloured deceiver</name>
    <name type="synonym">Laccaria laccata var. bicolor</name>
    <dbReference type="NCBI Taxonomy" id="486041"/>
    <lineage>
        <taxon>Eukaryota</taxon>
        <taxon>Fungi</taxon>
        <taxon>Dikarya</taxon>
        <taxon>Basidiomycota</taxon>
        <taxon>Agaricomycotina</taxon>
        <taxon>Agaricomycetes</taxon>
        <taxon>Agaricomycetidae</taxon>
        <taxon>Agaricales</taxon>
        <taxon>Agaricineae</taxon>
        <taxon>Hydnangiaceae</taxon>
        <taxon>Laccaria</taxon>
    </lineage>
</organism>
<protein>
    <submittedName>
        <fullName evidence="1">Predicted protein</fullName>
    </submittedName>
</protein>
<sequence>MPRRGDDVACQRLEPGFVKLENEVIQKPSHLPFLLFSPLLCAQELSKPNLSDMPRSPQQQPRRRQMIVEERVLPKASRRCPHHTPTIATSLRRARRFDDICTSMHLQGQEGGLRRGYTELVEGTQWGRDVSLLASLVWMAKDSLIVYCRILTVLC</sequence>
<evidence type="ECO:0000313" key="1">
    <source>
        <dbReference type="EMBL" id="EDR06920.1"/>
    </source>
</evidence>
<gene>
    <name evidence="1" type="ORF">LACBIDRAFT_299282</name>
</gene>
<dbReference type="EMBL" id="DS547106">
    <property type="protein sequence ID" value="EDR06920.1"/>
    <property type="molecule type" value="Genomic_DNA"/>
</dbReference>
<keyword evidence="2" id="KW-1185">Reference proteome</keyword>